<evidence type="ECO:0000256" key="1">
    <source>
        <dbReference type="SAM" id="Phobius"/>
    </source>
</evidence>
<proteinExistence type="predicted"/>
<dbReference type="EMBL" id="CAMPGE010022466">
    <property type="protein sequence ID" value="CAI2380502.1"/>
    <property type="molecule type" value="Genomic_DNA"/>
</dbReference>
<sequence length="60" mass="6566">MVDIKWGTIVSRLQSLLSEGRYLASLANQAEALLSLIFAMVLPIIFLTSTTKLLLLFALG</sequence>
<name>A0AAD1XWW2_EUPCR</name>
<gene>
    <name evidence="2" type="ORF">ECRASSUSDP1_LOCUS21938</name>
</gene>
<comment type="caution">
    <text evidence="2">The sequence shown here is derived from an EMBL/GenBank/DDBJ whole genome shotgun (WGS) entry which is preliminary data.</text>
</comment>
<evidence type="ECO:0000313" key="2">
    <source>
        <dbReference type="EMBL" id="CAI2380502.1"/>
    </source>
</evidence>
<keyword evidence="1" id="KW-0812">Transmembrane</keyword>
<reference evidence="2" key="1">
    <citation type="submission" date="2023-07" db="EMBL/GenBank/DDBJ databases">
        <authorList>
            <consortium name="AG Swart"/>
            <person name="Singh M."/>
            <person name="Singh A."/>
            <person name="Seah K."/>
            <person name="Emmerich C."/>
        </authorList>
    </citation>
    <scope>NUCLEOTIDE SEQUENCE</scope>
    <source>
        <strain evidence="2">DP1</strain>
    </source>
</reference>
<feature type="transmembrane region" description="Helical" evidence="1">
    <location>
        <begin position="32"/>
        <end position="59"/>
    </location>
</feature>
<keyword evidence="1" id="KW-1133">Transmembrane helix</keyword>
<organism evidence="2 3">
    <name type="scientific">Euplotes crassus</name>
    <dbReference type="NCBI Taxonomy" id="5936"/>
    <lineage>
        <taxon>Eukaryota</taxon>
        <taxon>Sar</taxon>
        <taxon>Alveolata</taxon>
        <taxon>Ciliophora</taxon>
        <taxon>Intramacronucleata</taxon>
        <taxon>Spirotrichea</taxon>
        <taxon>Hypotrichia</taxon>
        <taxon>Euplotida</taxon>
        <taxon>Euplotidae</taxon>
        <taxon>Moneuplotes</taxon>
    </lineage>
</organism>
<keyword evidence="1" id="KW-0472">Membrane</keyword>
<dbReference type="AlphaFoldDB" id="A0AAD1XWW2"/>
<keyword evidence="3" id="KW-1185">Reference proteome</keyword>
<accession>A0AAD1XWW2</accession>
<protein>
    <submittedName>
        <fullName evidence="2">Uncharacterized protein</fullName>
    </submittedName>
</protein>
<evidence type="ECO:0000313" key="3">
    <source>
        <dbReference type="Proteomes" id="UP001295684"/>
    </source>
</evidence>
<dbReference type="Proteomes" id="UP001295684">
    <property type="component" value="Unassembled WGS sequence"/>
</dbReference>